<dbReference type="PANTHER" id="PTHR11359">
    <property type="entry name" value="AMP DEAMINASE"/>
    <property type="match status" value="1"/>
</dbReference>
<dbReference type="KEGG" id="hazt:108672059"/>
<protein>
    <submittedName>
        <fullName evidence="4">AMP deaminase 2-like</fullName>
    </submittedName>
</protein>
<evidence type="ECO:0000313" key="3">
    <source>
        <dbReference type="Proteomes" id="UP000694843"/>
    </source>
</evidence>
<organism evidence="3 4">
    <name type="scientific">Hyalella azteca</name>
    <name type="common">Amphipod</name>
    <dbReference type="NCBI Taxonomy" id="294128"/>
    <lineage>
        <taxon>Eukaryota</taxon>
        <taxon>Metazoa</taxon>
        <taxon>Ecdysozoa</taxon>
        <taxon>Arthropoda</taxon>
        <taxon>Crustacea</taxon>
        <taxon>Multicrustacea</taxon>
        <taxon>Malacostraca</taxon>
        <taxon>Eumalacostraca</taxon>
        <taxon>Peracarida</taxon>
        <taxon>Amphipoda</taxon>
        <taxon>Senticaudata</taxon>
        <taxon>Talitrida</taxon>
        <taxon>Talitroidea</taxon>
        <taxon>Hyalellidae</taxon>
        <taxon>Hyalella</taxon>
    </lineage>
</organism>
<dbReference type="GO" id="GO:0003876">
    <property type="term" value="F:AMP deaminase activity"/>
    <property type="evidence" value="ECO:0007669"/>
    <property type="project" value="InterPro"/>
</dbReference>
<dbReference type="SUPFAM" id="SSF51556">
    <property type="entry name" value="Metallo-dependent hydrolases"/>
    <property type="match status" value="1"/>
</dbReference>
<feature type="region of interest" description="Disordered" evidence="2">
    <location>
        <begin position="100"/>
        <end position="124"/>
    </location>
</feature>
<dbReference type="Pfam" id="PF19326">
    <property type="entry name" value="AMP_deaminase"/>
    <property type="match status" value="1"/>
</dbReference>
<comment type="similarity">
    <text evidence="1">Belongs to the metallo-dependent hydrolases superfamily. Adenosine and AMP deaminases family.</text>
</comment>
<dbReference type="GO" id="GO:0032264">
    <property type="term" value="P:IMP salvage"/>
    <property type="evidence" value="ECO:0007669"/>
    <property type="project" value="InterPro"/>
</dbReference>
<dbReference type="Gene3D" id="3.20.20.140">
    <property type="entry name" value="Metal-dependent hydrolases"/>
    <property type="match status" value="1"/>
</dbReference>
<keyword evidence="3" id="KW-1185">Reference proteome</keyword>
<dbReference type="InterPro" id="IPR006329">
    <property type="entry name" value="AMPD"/>
</dbReference>
<sequence length="422" mass="48463">MRAKLHEVLKKLSRILHRYSPVMPCSESPQPDRKFRVPSLADIPKMSADDVGATNMASNLSKQELLRQNEISAPYETPQFPIEQIEDKLQLQRRFNKGPFPRFDAVDSSQEGPEAPASPSFEDDELTPHYQRLYVTGEETNNVPIEDISKSSKLLVEALSLRERYMVWSQQTFPSTAQRFLREAGVADPRHENYPTLGDHHDTESKSIEDLDDYYERLVRWGSESPPPFEGGNHHPVHPPRRDNPWSVPTPGDCGYKLKFVDGVFQVYEDQASLDSDSPLPYSYPNLSRYITDLNLMCALIANGPVKSFCYRRLQYLLSKYQLHVLLNEMRELAAQKAVPHRDFYNIRKVDTHIHAASCMNQKHLLRFIKKAMKLHPDEVVCQGSDGKEMTLAQVFASMNLTAYDLSVDMLDMHADRNTFHR</sequence>
<dbReference type="OMA" id="MCALIAN"/>
<dbReference type="AlphaFoldDB" id="A0A8B7NNA8"/>
<proteinExistence type="inferred from homology"/>
<dbReference type="GeneID" id="108672059"/>
<reference evidence="4" key="1">
    <citation type="submission" date="2025-08" db="UniProtKB">
        <authorList>
            <consortium name="RefSeq"/>
        </authorList>
    </citation>
    <scope>IDENTIFICATION</scope>
    <source>
        <tissue evidence="4">Whole organism</tissue>
    </source>
</reference>
<feature type="region of interest" description="Disordered" evidence="2">
    <location>
        <begin position="225"/>
        <end position="245"/>
    </location>
</feature>
<evidence type="ECO:0000313" key="4">
    <source>
        <dbReference type="RefSeq" id="XP_018015165.1"/>
    </source>
</evidence>
<gene>
    <name evidence="4" type="primary">LOC108672059</name>
</gene>
<dbReference type="Proteomes" id="UP000694843">
    <property type="component" value="Unplaced"/>
</dbReference>
<dbReference type="GO" id="GO:0005829">
    <property type="term" value="C:cytosol"/>
    <property type="evidence" value="ECO:0007669"/>
    <property type="project" value="TreeGrafter"/>
</dbReference>
<name>A0A8B7NNA8_HYAAZ</name>
<evidence type="ECO:0000256" key="2">
    <source>
        <dbReference type="SAM" id="MobiDB-lite"/>
    </source>
</evidence>
<dbReference type="InterPro" id="IPR032466">
    <property type="entry name" value="Metal_Hydrolase"/>
</dbReference>
<evidence type="ECO:0000256" key="1">
    <source>
        <dbReference type="ARBA" id="ARBA00006676"/>
    </source>
</evidence>
<dbReference type="OrthoDB" id="1723809at2759"/>
<dbReference type="GO" id="GO:0046033">
    <property type="term" value="P:AMP metabolic process"/>
    <property type="evidence" value="ECO:0007669"/>
    <property type="project" value="TreeGrafter"/>
</dbReference>
<dbReference type="PANTHER" id="PTHR11359:SF0">
    <property type="entry name" value="AMP DEAMINASE"/>
    <property type="match status" value="1"/>
</dbReference>
<dbReference type="RefSeq" id="XP_018015165.1">
    <property type="nucleotide sequence ID" value="XM_018159676.2"/>
</dbReference>
<accession>A0A8B7NNA8</accession>